<name>F1C988_ACIFR</name>
<organism evidence="2">
    <name type="scientific">Acidithiobacillus ferrooxidans</name>
    <name type="common">Thiobacillus ferrooxidans</name>
    <dbReference type="NCBI Taxonomy" id="920"/>
    <lineage>
        <taxon>Bacteria</taxon>
        <taxon>Pseudomonadati</taxon>
        <taxon>Pseudomonadota</taxon>
        <taxon>Acidithiobacillia</taxon>
        <taxon>Acidithiobacillales</taxon>
        <taxon>Acidithiobacillaceae</taxon>
        <taxon>Acidithiobacillus</taxon>
    </lineage>
</organism>
<proteinExistence type="predicted"/>
<dbReference type="AlphaFoldDB" id="F1C988"/>
<feature type="region of interest" description="Disordered" evidence="1">
    <location>
        <begin position="27"/>
        <end position="59"/>
    </location>
</feature>
<evidence type="ECO:0000256" key="1">
    <source>
        <dbReference type="SAM" id="MobiDB-lite"/>
    </source>
</evidence>
<protein>
    <submittedName>
        <fullName evidence="2">Uncharacterized protein</fullName>
    </submittedName>
</protein>
<sequence>MGPTRVTVQASLPPNAQMMSSFNTIPQKRVKEKSTGSIQRVTRYDRSNPAKGLGRGPIPRAHQMNRLVQVSEGNSICSGVWRNTLILWFSISRIESIVCS</sequence>
<evidence type="ECO:0000313" key="2">
    <source>
        <dbReference type="EMBL" id="ADX87371.1"/>
    </source>
</evidence>
<reference evidence="2" key="1">
    <citation type="submission" date="2010-09" db="EMBL/GenBank/DDBJ databases">
        <authorList>
            <person name="Gurung A."/>
            <person name="Chakraborty R."/>
        </authorList>
    </citation>
    <scope>NUCLEOTIDE SEQUENCE</scope>
    <source>
        <strain evidence="2">DK1S1</strain>
    </source>
</reference>
<dbReference type="EMBL" id="HQ223288">
    <property type="protein sequence ID" value="ADX87371.1"/>
    <property type="molecule type" value="Genomic_DNA"/>
</dbReference>
<accession>F1C988</accession>